<dbReference type="AlphaFoldDB" id="L8IV19"/>
<evidence type="ECO:0000256" key="1">
    <source>
        <dbReference type="SAM" id="MobiDB-lite"/>
    </source>
</evidence>
<dbReference type="EMBL" id="JH880769">
    <property type="protein sequence ID" value="ELR59032.1"/>
    <property type="molecule type" value="Genomic_DNA"/>
</dbReference>
<protein>
    <submittedName>
        <fullName evidence="2">Uncharacterized protein</fullName>
    </submittedName>
</protein>
<feature type="region of interest" description="Disordered" evidence="1">
    <location>
        <begin position="86"/>
        <end position="106"/>
    </location>
</feature>
<accession>L8IV19</accession>
<sequence>MSLRTMKFLSSQCQNYKSLSPDTADSGPWWSLVVAGGYWWSLVVTNGCWWSLMVTGGPWWPLVAYGGRQWSLTHVLQKVSESTDNMAEAQDSFPHSDAQEDGEEDSVWRTPWLISSERTDGQDGTEVLAGGVGTEAEGAADWDRVKTDRMESSGQSQGVWHPGLARPAAAVLGLHRIFQLSCWQFLGEIWILLLSRRHDMNTWQMLDHILWSSTPLRGTCDIQGGGAVHLESVDILHLIKVLQEWIQEYEHNEKFLIKTHHVLVEGTPQCPESGHLFLIIHGISNMLLNDEEAET</sequence>
<evidence type="ECO:0000313" key="3">
    <source>
        <dbReference type="Proteomes" id="UP000011080"/>
    </source>
</evidence>
<gene>
    <name evidence="2" type="ORF">M91_18008</name>
</gene>
<dbReference type="Proteomes" id="UP000011080">
    <property type="component" value="Unassembled WGS sequence"/>
</dbReference>
<reference evidence="2 3" key="1">
    <citation type="journal article" date="2012" name="Nat. Genet.">
        <title>The yak genome and adaptation to life at high altitude.</title>
        <authorList>
            <person name="Qiu Q."/>
            <person name="Zhang G."/>
            <person name="Ma T."/>
            <person name="Qian W."/>
            <person name="Wang J."/>
            <person name="Ye Z."/>
            <person name="Cao C."/>
            <person name="Hu Q."/>
            <person name="Kim J."/>
            <person name="Larkin D.M."/>
            <person name="Auvil L."/>
            <person name="Capitanu B."/>
            <person name="Ma J."/>
            <person name="Lewin H.A."/>
            <person name="Qian X."/>
            <person name="Lang Y."/>
            <person name="Zhou R."/>
            <person name="Wang L."/>
            <person name="Wang K."/>
            <person name="Xia J."/>
            <person name="Liao S."/>
            <person name="Pan S."/>
            <person name="Lu X."/>
            <person name="Hou H."/>
            <person name="Wang Y."/>
            <person name="Zang X."/>
            <person name="Yin Y."/>
            <person name="Ma H."/>
            <person name="Zhang J."/>
            <person name="Wang Z."/>
            <person name="Zhang Y."/>
            <person name="Zhang D."/>
            <person name="Yonezawa T."/>
            <person name="Hasegawa M."/>
            <person name="Zhong Y."/>
            <person name="Liu W."/>
            <person name="Zhang Y."/>
            <person name="Huang Z."/>
            <person name="Zhang S."/>
            <person name="Long R."/>
            <person name="Yang H."/>
            <person name="Wang J."/>
            <person name="Lenstra J.A."/>
            <person name="Cooper D.N."/>
            <person name="Wu Y."/>
            <person name="Wang J."/>
            <person name="Shi P."/>
            <person name="Wang J."/>
            <person name="Liu J."/>
        </authorList>
    </citation>
    <scope>NUCLEOTIDE SEQUENCE [LARGE SCALE GENOMIC DNA]</scope>
    <source>
        <strain evidence="3">yakQH1</strain>
    </source>
</reference>
<dbReference type="Gene3D" id="2.20.25.10">
    <property type="match status" value="1"/>
</dbReference>
<evidence type="ECO:0000313" key="2">
    <source>
        <dbReference type="EMBL" id="ELR59032.1"/>
    </source>
</evidence>
<name>L8IV19_9CETA</name>
<proteinExistence type="predicted"/>
<organism evidence="2 3">
    <name type="scientific">Bos mutus</name>
    <name type="common">wild yak</name>
    <dbReference type="NCBI Taxonomy" id="72004"/>
    <lineage>
        <taxon>Eukaryota</taxon>
        <taxon>Metazoa</taxon>
        <taxon>Chordata</taxon>
        <taxon>Craniata</taxon>
        <taxon>Vertebrata</taxon>
        <taxon>Euteleostomi</taxon>
        <taxon>Mammalia</taxon>
        <taxon>Eutheria</taxon>
        <taxon>Laurasiatheria</taxon>
        <taxon>Artiodactyla</taxon>
        <taxon>Ruminantia</taxon>
        <taxon>Pecora</taxon>
        <taxon>Bovidae</taxon>
        <taxon>Bovinae</taxon>
        <taxon>Bos</taxon>
    </lineage>
</organism>